<dbReference type="GeneID" id="9593726"/>
<dbReference type="HOGENOM" id="CLU_1918299_0_0_1"/>
<dbReference type="RefSeq" id="XP_003026684.1">
    <property type="nucleotide sequence ID" value="XM_003026638.1"/>
</dbReference>
<dbReference type="Proteomes" id="UP000007431">
    <property type="component" value="Unassembled WGS sequence"/>
</dbReference>
<sequence length="132" mass="14273">MRSGPEKIAPAAKNQHRAPNPVTSAQSPFWAGLERREGSAPAPCAELAGISENIHRDPEHVLQQESEPRMHPKRTLSRKETIFNMPSSALLECDGSAASAAPHELVQHVFGSRVTADGGEDWEEESGRLGEG</sequence>
<dbReference type="InParanoid" id="D8QJW0"/>
<dbReference type="KEGG" id="scm:SCHCO_02673325"/>
<dbReference type="EMBL" id="GL377315">
    <property type="protein sequence ID" value="EFI91781.1"/>
    <property type="molecule type" value="Genomic_DNA"/>
</dbReference>
<evidence type="ECO:0000313" key="3">
    <source>
        <dbReference type="Proteomes" id="UP000007431"/>
    </source>
</evidence>
<feature type="region of interest" description="Disordered" evidence="1">
    <location>
        <begin position="1"/>
        <end position="77"/>
    </location>
</feature>
<feature type="region of interest" description="Disordered" evidence="1">
    <location>
        <begin position="112"/>
        <end position="132"/>
    </location>
</feature>
<accession>D8QJW0</accession>
<gene>
    <name evidence="2" type="ORF">SCHCODRAFT_114135</name>
</gene>
<dbReference type="AlphaFoldDB" id="D8QJW0"/>
<reference evidence="2 3" key="1">
    <citation type="journal article" date="2010" name="Nat. Biotechnol.">
        <title>Genome sequence of the model mushroom Schizophyllum commune.</title>
        <authorList>
            <person name="Ohm R.A."/>
            <person name="de Jong J.F."/>
            <person name="Lugones L.G."/>
            <person name="Aerts A."/>
            <person name="Kothe E."/>
            <person name="Stajich J.E."/>
            <person name="de Vries R.P."/>
            <person name="Record E."/>
            <person name="Levasseur A."/>
            <person name="Baker S.E."/>
            <person name="Bartholomew K.A."/>
            <person name="Coutinho P.M."/>
            <person name="Erdmann S."/>
            <person name="Fowler T.J."/>
            <person name="Gathman A.C."/>
            <person name="Lombard V."/>
            <person name="Henrissat B."/>
            <person name="Knabe N."/>
            <person name="Kuees U."/>
            <person name="Lilly W.W."/>
            <person name="Lindquist E."/>
            <person name="Lucas S."/>
            <person name="Magnuson J.K."/>
            <person name="Piumi F."/>
            <person name="Raudaskoski M."/>
            <person name="Salamov A."/>
            <person name="Schmutz J."/>
            <person name="Schwarze F.W.M.R."/>
            <person name="vanKuyk P.A."/>
            <person name="Horton J.S."/>
            <person name="Grigoriev I.V."/>
            <person name="Woesten H.A.B."/>
        </authorList>
    </citation>
    <scope>NUCLEOTIDE SEQUENCE [LARGE SCALE GENOMIC DNA]</scope>
    <source>
        <strain evidence="3">H4-8 / FGSC 9210</strain>
    </source>
</reference>
<protein>
    <submittedName>
        <fullName evidence="2">Uncharacterized protein</fullName>
    </submittedName>
</protein>
<feature type="compositionally biased region" description="Basic and acidic residues" evidence="1">
    <location>
        <begin position="53"/>
        <end position="70"/>
    </location>
</feature>
<evidence type="ECO:0000313" key="2">
    <source>
        <dbReference type="EMBL" id="EFI91781.1"/>
    </source>
</evidence>
<dbReference type="VEuPathDB" id="FungiDB:SCHCODRAFT_02673325"/>
<proteinExistence type="predicted"/>
<keyword evidence="3" id="KW-1185">Reference proteome</keyword>
<organism evidence="3">
    <name type="scientific">Schizophyllum commune (strain H4-8 / FGSC 9210)</name>
    <name type="common">Split gill fungus</name>
    <dbReference type="NCBI Taxonomy" id="578458"/>
    <lineage>
        <taxon>Eukaryota</taxon>
        <taxon>Fungi</taxon>
        <taxon>Dikarya</taxon>
        <taxon>Basidiomycota</taxon>
        <taxon>Agaricomycotina</taxon>
        <taxon>Agaricomycetes</taxon>
        <taxon>Agaricomycetidae</taxon>
        <taxon>Agaricales</taxon>
        <taxon>Schizophyllaceae</taxon>
        <taxon>Schizophyllum</taxon>
    </lineage>
</organism>
<evidence type="ECO:0000256" key="1">
    <source>
        <dbReference type="SAM" id="MobiDB-lite"/>
    </source>
</evidence>
<feature type="non-terminal residue" evidence="2">
    <location>
        <position position="132"/>
    </location>
</feature>
<name>D8QJW0_SCHCM</name>